<evidence type="ECO:0000313" key="3">
    <source>
        <dbReference type="Proteomes" id="UP001058626"/>
    </source>
</evidence>
<reference evidence="2" key="1">
    <citation type="submission" date="2022-06" db="EMBL/GenBank/DDBJ databases">
        <title>Complete genome sequence of Mycobacterium pseudoshottsii NJB1907-Z4.</title>
        <authorList>
            <person name="Komine T."/>
            <person name="Fukano H."/>
            <person name="Wada S."/>
        </authorList>
    </citation>
    <scope>NUCLEOTIDE SEQUENCE</scope>
    <source>
        <strain evidence="2">NJB1907-Z4</strain>
    </source>
</reference>
<proteinExistence type="predicted"/>
<dbReference type="Proteomes" id="UP001058626">
    <property type="component" value="Chromosome"/>
</dbReference>
<feature type="region of interest" description="Disordered" evidence="1">
    <location>
        <begin position="22"/>
        <end position="43"/>
    </location>
</feature>
<organism evidence="2 3">
    <name type="scientific">Mycobacterium pseudoshottsii</name>
    <dbReference type="NCBI Taxonomy" id="265949"/>
    <lineage>
        <taxon>Bacteria</taxon>
        <taxon>Bacillati</taxon>
        <taxon>Actinomycetota</taxon>
        <taxon>Actinomycetes</taxon>
        <taxon>Mycobacteriales</taxon>
        <taxon>Mycobacteriaceae</taxon>
        <taxon>Mycobacterium</taxon>
        <taxon>Mycobacterium ulcerans group</taxon>
    </lineage>
</organism>
<accession>A0A9N7LV67</accession>
<dbReference type="EMBL" id="AP026367">
    <property type="protein sequence ID" value="BDN83602.1"/>
    <property type="molecule type" value="Genomic_DNA"/>
</dbReference>
<protein>
    <submittedName>
        <fullName evidence="2">Uncharacterized protein</fullName>
    </submittedName>
</protein>
<name>A0A9N7LV67_9MYCO</name>
<dbReference type="AlphaFoldDB" id="A0A9N7LV67"/>
<evidence type="ECO:0000256" key="1">
    <source>
        <dbReference type="SAM" id="MobiDB-lite"/>
    </source>
</evidence>
<keyword evidence="3" id="KW-1185">Reference proteome</keyword>
<sequence>MAAEEWGSQVVPRDDAAAMAAEEWGSQVVPRNDAAPMAGEEWGRSSSALVSVVSLEQSA</sequence>
<evidence type="ECO:0000313" key="2">
    <source>
        <dbReference type="EMBL" id="BDN83602.1"/>
    </source>
</evidence>
<gene>
    <name evidence="2" type="ORF">NJB1907Z4_C38170</name>
</gene>